<proteinExistence type="predicted"/>
<dbReference type="Proteomes" id="UP001501469">
    <property type="component" value="Unassembled WGS sequence"/>
</dbReference>
<dbReference type="Gene3D" id="2.40.30.10">
    <property type="entry name" value="Translation factors"/>
    <property type="match status" value="1"/>
</dbReference>
<sequence>MASYSEHLPPDFRVSYRLFSAEEGGRKTSHFQHIRWDFSYEDETIGKPNQVFLIWPEFISDSGQVLPEGQPMPKQGLADMFIANPAFRAFHSQHIKVGVRGYFREGFRKIALCEVVEILALHQNPTS</sequence>
<accession>A0ABP7UK33</accession>
<dbReference type="EMBL" id="BAABDK010000026">
    <property type="protein sequence ID" value="GAA4045433.1"/>
    <property type="molecule type" value="Genomic_DNA"/>
</dbReference>
<dbReference type="RefSeq" id="WP_345056941.1">
    <property type="nucleotide sequence ID" value="NZ_BAABDK010000026.1"/>
</dbReference>
<keyword evidence="2" id="KW-1185">Reference proteome</keyword>
<organism evidence="1 2">
    <name type="scientific">Hymenobacter glaciei</name>
    <dbReference type="NCBI Taxonomy" id="877209"/>
    <lineage>
        <taxon>Bacteria</taxon>
        <taxon>Pseudomonadati</taxon>
        <taxon>Bacteroidota</taxon>
        <taxon>Cytophagia</taxon>
        <taxon>Cytophagales</taxon>
        <taxon>Hymenobacteraceae</taxon>
        <taxon>Hymenobacter</taxon>
    </lineage>
</organism>
<name>A0ABP7UK33_9BACT</name>
<evidence type="ECO:0000313" key="2">
    <source>
        <dbReference type="Proteomes" id="UP001501469"/>
    </source>
</evidence>
<reference evidence="2" key="1">
    <citation type="journal article" date="2019" name="Int. J. Syst. Evol. Microbiol.">
        <title>The Global Catalogue of Microorganisms (GCM) 10K type strain sequencing project: providing services to taxonomists for standard genome sequencing and annotation.</title>
        <authorList>
            <consortium name="The Broad Institute Genomics Platform"/>
            <consortium name="The Broad Institute Genome Sequencing Center for Infectious Disease"/>
            <person name="Wu L."/>
            <person name="Ma J."/>
        </authorList>
    </citation>
    <scope>NUCLEOTIDE SEQUENCE [LARGE SCALE GENOMIC DNA]</scope>
    <source>
        <strain evidence="2">JCM 17225</strain>
    </source>
</reference>
<evidence type="ECO:0000313" key="1">
    <source>
        <dbReference type="EMBL" id="GAA4045433.1"/>
    </source>
</evidence>
<gene>
    <name evidence="1" type="ORF">GCM10022409_34340</name>
</gene>
<protein>
    <submittedName>
        <fullName evidence="1">Uncharacterized protein</fullName>
    </submittedName>
</protein>
<comment type="caution">
    <text evidence="1">The sequence shown here is derived from an EMBL/GenBank/DDBJ whole genome shotgun (WGS) entry which is preliminary data.</text>
</comment>